<evidence type="ECO:0000259" key="11">
    <source>
        <dbReference type="PROSITE" id="PS50280"/>
    </source>
</evidence>
<evidence type="ECO:0000256" key="1">
    <source>
        <dbReference type="ARBA" id="ARBA00004123"/>
    </source>
</evidence>
<dbReference type="Gene3D" id="2.170.270.10">
    <property type="entry name" value="SET domain"/>
    <property type="match status" value="1"/>
</dbReference>
<keyword evidence="9" id="KW-0539">Nucleus</keyword>
<evidence type="ECO:0000313" key="13">
    <source>
        <dbReference type="Proteomes" id="UP000029121"/>
    </source>
</evidence>
<dbReference type="EMBL" id="KB870812">
    <property type="protein sequence ID" value="EOA14458.1"/>
    <property type="molecule type" value="Genomic_DNA"/>
</dbReference>
<dbReference type="GO" id="GO:0042054">
    <property type="term" value="F:histone methyltransferase activity"/>
    <property type="evidence" value="ECO:0007669"/>
    <property type="project" value="InterPro"/>
</dbReference>
<sequence>MAPSPHIRKAFMAMKAMGIKDAQVKPVLKNLLTLYDKNWELIAEDNYRVLADAIFESQEAQAIQESKGNTADEAKVDEGCSSEVDRGKKKPHESIEEDDEALAESDRPLKRLRRRGEGGSALTSPSLGSPALEEPSNYDGESAPILLPYHPVQPEHDHDADEVIIPKVEPIANMSLSSIHPDSVDRGNSSVPMLEMAKTNGHVEERAEEIVSTADGTTSDVSPTTVGRFSEHRLAATIEEPSALELASSASGEVKINLSFAPATGESNRRLPSMEELRRAMEEKCLRSYKILDPNFSVLGFMNDICSCYLDLATKEEDSANQMPKNMPFITTNIDALKNSAARMAFTSQGSDDHMHDVGNGAVGDSMALVVVPECHLSADEWRLISSVGDITLGNETVEIPWVNEVNDKVPPVFRYIPQSLVYQDAAVKFSLGNIKDDQCCLSCCGDCLAPSMACSCATAFNGFAYTVDGLLQEDFLEQCIAEARDPQKHMVRYCKECPLEKAKNEVMLEPCKGHLKRKVIKECWSKCGCMKKCGNRVVQQGIHNKLQVFFTPNGRGWGLRTLEKLPKGAFVCEFAGEILTIPELFQRNSETVTSAVLLDAYWGSEDISGDDKALCLEGTQYGNISRFMNHRCLDANLIEIPVHVETTDLHYYHLAFFTTREIDAMEELTWTFSQVRFQMLVFFLRFYLRSLRLNLQDYGVLFNDDVFPTSPFHCRCGSDFCRVNKQISMQTHTFQNINASKSPHNKAINFSNNTHIASSRRQTTSKNRIKCGTIHWITIAFSMFRYL</sequence>
<dbReference type="InterPro" id="IPR018848">
    <property type="entry name" value="WIYLD_domain"/>
</dbReference>
<dbReference type="Gene3D" id="1.10.8.850">
    <property type="entry name" value="Histone-lysine N methyltransferase , C-terminal domain-like"/>
    <property type="match status" value="1"/>
</dbReference>
<keyword evidence="5" id="KW-0808">Transferase</keyword>
<keyword evidence="7" id="KW-0862">Zinc</keyword>
<comment type="subcellular location">
    <subcellularLocation>
        <location evidence="2">Chromosome</location>
    </subcellularLocation>
    <subcellularLocation>
        <location evidence="1">Nucleus</location>
    </subcellularLocation>
</comment>
<proteinExistence type="predicted"/>
<dbReference type="InterPro" id="IPR007728">
    <property type="entry name" value="Pre-SET_dom"/>
</dbReference>
<feature type="region of interest" description="Disordered" evidence="10">
    <location>
        <begin position="65"/>
        <end position="147"/>
    </location>
</feature>
<dbReference type="Pfam" id="PF00856">
    <property type="entry name" value="SET"/>
    <property type="match status" value="1"/>
</dbReference>
<evidence type="ECO:0000256" key="10">
    <source>
        <dbReference type="SAM" id="MobiDB-lite"/>
    </source>
</evidence>
<dbReference type="Pfam" id="PF10440">
    <property type="entry name" value="WIYLD"/>
    <property type="match status" value="1"/>
</dbReference>
<dbReference type="GO" id="GO:0005694">
    <property type="term" value="C:chromosome"/>
    <property type="evidence" value="ECO:0007669"/>
    <property type="project" value="UniProtKB-SubCell"/>
</dbReference>
<dbReference type="FunFam" id="2.170.270.10:FF:000046">
    <property type="entry name" value="SET-domain containing protein lysine methyltransferase family protein"/>
    <property type="match status" value="1"/>
</dbReference>
<evidence type="ECO:0000256" key="7">
    <source>
        <dbReference type="ARBA" id="ARBA00022833"/>
    </source>
</evidence>
<evidence type="ECO:0000256" key="2">
    <source>
        <dbReference type="ARBA" id="ARBA00004286"/>
    </source>
</evidence>
<dbReference type="SUPFAM" id="SSF82199">
    <property type="entry name" value="SET domain"/>
    <property type="match status" value="1"/>
</dbReference>
<dbReference type="PANTHER" id="PTHR46450:SF1">
    <property type="entry name" value="INACTIVE HISTONE-LYSINE N-METHYLTRANSFERASE SUVR1-RELATED"/>
    <property type="match status" value="1"/>
</dbReference>
<keyword evidence="4" id="KW-0489">Methyltransferase</keyword>
<dbReference type="CDD" id="cd10538">
    <property type="entry name" value="SET_SETDB-like"/>
    <property type="match status" value="1"/>
</dbReference>
<dbReference type="Pfam" id="PF05033">
    <property type="entry name" value="Pre-SET"/>
    <property type="match status" value="1"/>
</dbReference>
<dbReference type="InterPro" id="IPR025776">
    <property type="entry name" value="SUVR4/1/2"/>
</dbReference>
<dbReference type="PANTHER" id="PTHR46450">
    <property type="entry name" value="INACTIVE HISTONE-LYSINE N-METHYLTRANSFERASE SUVR1-RELATED"/>
    <property type="match status" value="1"/>
</dbReference>
<evidence type="ECO:0000256" key="6">
    <source>
        <dbReference type="ARBA" id="ARBA00022723"/>
    </source>
</evidence>
<dbReference type="SMART" id="SM00468">
    <property type="entry name" value="PreSET"/>
    <property type="match status" value="1"/>
</dbReference>
<dbReference type="InterPro" id="IPR043017">
    <property type="entry name" value="WIYLD_dom_sf"/>
</dbReference>
<feature type="domain" description="SET" evidence="11">
    <location>
        <begin position="545"/>
        <end position="674"/>
    </location>
</feature>
<dbReference type="PROSITE" id="PS50280">
    <property type="entry name" value="SET"/>
    <property type="match status" value="1"/>
</dbReference>
<evidence type="ECO:0000256" key="4">
    <source>
        <dbReference type="ARBA" id="ARBA00022603"/>
    </source>
</evidence>
<evidence type="ECO:0000256" key="5">
    <source>
        <dbReference type="ARBA" id="ARBA00022679"/>
    </source>
</evidence>
<dbReference type="Proteomes" id="UP000029121">
    <property type="component" value="Unassembled WGS sequence"/>
</dbReference>
<reference evidence="13" key="1">
    <citation type="journal article" date="2013" name="Nat. Genet.">
        <title>The Capsella rubella genome and the genomic consequences of rapid mating system evolution.</title>
        <authorList>
            <person name="Slotte T."/>
            <person name="Hazzouri K.M."/>
            <person name="Agren J.A."/>
            <person name="Koenig D."/>
            <person name="Maumus F."/>
            <person name="Guo Y.L."/>
            <person name="Steige K."/>
            <person name="Platts A.E."/>
            <person name="Escobar J.S."/>
            <person name="Newman L.K."/>
            <person name="Wang W."/>
            <person name="Mandakova T."/>
            <person name="Vello E."/>
            <person name="Smith L.M."/>
            <person name="Henz S.R."/>
            <person name="Steffen J."/>
            <person name="Takuno S."/>
            <person name="Brandvain Y."/>
            <person name="Coop G."/>
            <person name="Andolfatto P."/>
            <person name="Hu T.T."/>
            <person name="Blanchette M."/>
            <person name="Clark R.M."/>
            <person name="Quesneville H."/>
            <person name="Nordborg M."/>
            <person name="Gaut B.S."/>
            <person name="Lysak M.A."/>
            <person name="Jenkins J."/>
            <person name="Grimwood J."/>
            <person name="Chapman J."/>
            <person name="Prochnik S."/>
            <person name="Shu S."/>
            <person name="Rokhsar D."/>
            <person name="Schmutz J."/>
            <person name="Weigel D."/>
            <person name="Wright S.I."/>
        </authorList>
    </citation>
    <scope>NUCLEOTIDE SEQUENCE [LARGE SCALE GENOMIC DNA]</scope>
    <source>
        <strain evidence="13">cv. Monte Gargano</strain>
    </source>
</reference>
<evidence type="ECO:0000256" key="9">
    <source>
        <dbReference type="ARBA" id="ARBA00023242"/>
    </source>
</evidence>
<dbReference type="STRING" id="81985.R0GTH0"/>
<dbReference type="InterPro" id="IPR046341">
    <property type="entry name" value="SET_dom_sf"/>
</dbReference>
<gene>
    <name evidence="12" type="ORF">CARUB_v10027667mg</name>
</gene>
<keyword evidence="8" id="KW-0156">Chromatin regulator</keyword>
<evidence type="ECO:0000256" key="3">
    <source>
        <dbReference type="ARBA" id="ARBA00022454"/>
    </source>
</evidence>
<dbReference type="InterPro" id="IPR001214">
    <property type="entry name" value="SET_dom"/>
</dbReference>
<dbReference type="SMART" id="SM00317">
    <property type="entry name" value="SET"/>
    <property type="match status" value="1"/>
</dbReference>
<feature type="compositionally biased region" description="Basic and acidic residues" evidence="10">
    <location>
        <begin position="70"/>
        <end position="86"/>
    </location>
</feature>
<dbReference type="GO" id="GO:0008270">
    <property type="term" value="F:zinc ion binding"/>
    <property type="evidence" value="ECO:0007669"/>
    <property type="project" value="InterPro"/>
</dbReference>
<organism evidence="12 13">
    <name type="scientific">Capsella rubella</name>
    <dbReference type="NCBI Taxonomy" id="81985"/>
    <lineage>
        <taxon>Eukaryota</taxon>
        <taxon>Viridiplantae</taxon>
        <taxon>Streptophyta</taxon>
        <taxon>Embryophyta</taxon>
        <taxon>Tracheophyta</taxon>
        <taxon>Spermatophyta</taxon>
        <taxon>Magnoliopsida</taxon>
        <taxon>eudicotyledons</taxon>
        <taxon>Gunneridae</taxon>
        <taxon>Pentapetalae</taxon>
        <taxon>rosids</taxon>
        <taxon>malvids</taxon>
        <taxon>Brassicales</taxon>
        <taxon>Brassicaceae</taxon>
        <taxon>Camelineae</taxon>
        <taxon>Capsella</taxon>
    </lineage>
</organism>
<accession>R0GTH0</accession>
<evidence type="ECO:0000313" key="12">
    <source>
        <dbReference type="EMBL" id="EOA14458.1"/>
    </source>
</evidence>
<keyword evidence="13" id="KW-1185">Reference proteome</keyword>
<protein>
    <recommendedName>
        <fullName evidence="11">SET domain-containing protein</fullName>
    </recommendedName>
</protein>
<dbReference type="PROSITE" id="PS51580">
    <property type="entry name" value="SAM_MT43_3"/>
    <property type="match status" value="1"/>
</dbReference>
<keyword evidence="3" id="KW-0158">Chromosome</keyword>
<keyword evidence="6" id="KW-0479">Metal-binding</keyword>
<dbReference type="AlphaFoldDB" id="R0GTH0"/>
<dbReference type="GO" id="GO:0005634">
    <property type="term" value="C:nucleus"/>
    <property type="evidence" value="ECO:0007669"/>
    <property type="project" value="UniProtKB-SubCell"/>
</dbReference>
<evidence type="ECO:0000256" key="8">
    <source>
        <dbReference type="ARBA" id="ARBA00022853"/>
    </source>
</evidence>
<dbReference type="GO" id="GO:0032259">
    <property type="term" value="P:methylation"/>
    <property type="evidence" value="ECO:0007669"/>
    <property type="project" value="UniProtKB-KW"/>
</dbReference>
<name>R0GTH0_9BRAS</name>
<dbReference type="eggNOG" id="KOG1082">
    <property type="taxonomic scope" value="Eukaryota"/>
</dbReference>